<evidence type="ECO:0000259" key="2">
    <source>
        <dbReference type="Pfam" id="PF02557"/>
    </source>
</evidence>
<feature type="chain" id="PRO_5021013676" evidence="1">
    <location>
        <begin position="29"/>
        <end position="176"/>
    </location>
</feature>
<dbReference type="OrthoDB" id="3293184at2"/>
<dbReference type="CDD" id="cd14846">
    <property type="entry name" value="Peptidase_M15_like"/>
    <property type="match status" value="1"/>
</dbReference>
<sequence length="176" mass="19362">MPIRNGRSLMYRWLVPLLLTFTTTTCAAAPVGVADGFVADGAHVSPFDTRLPAIANLDPALLRAVQEAARDAADDGVEMFLTTAWRSERYQRQLYEEAITKYGSEREARRFVSTPDRSRHVTGDAVDVGPTDADDWLNRHGRAYGLCQTYANEMWHFELATGPGGACPPMRADASA</sequence>
<keyword evidence="4" id="KW-1185">Reference proteome</keyword>
<reference evidence="3 4" key="1">
    <citation type="submission" date="2019-04" db="EMBL/GenBank/DDBJ databases">
        <title>Herbidospora sp. NEAU-GS14.nov., a novel actinomycete isolated from soil.</title>
        <authorList>
            <person name="Han L."/>
        </authorList>
    </citation>
    <scope>NUCLEOTIDE SEQUENCE [LARGE SCALE GENOMIC DNA]</scope>
    <source>
        <strain evidence="3 4">NEAU-GS14</strain>
    </source>
</reference>
<gene>
    <name evidence="3" type="ORF">FDA94_11075</name>
</gene>
<dbReference type="Proteomes" id="UP000308705">
    <property type="component" value="Unassembled WGS sequence"/>
</dbReference>
<dbReference type="PANTHER" id="PTHR34385:SF1">
    <property type="entry name" value="PEPTIDOGLYCAN L-ALANYL-D-GLUTAMATE ENDOPEPTIDASE CWLK"/>
    <property type="match status" value="1"/>
</dbReference>
<dbReference type="InterPro" id="IPR052179">
    <property type="entry name" value="DD-CPase-like"/>
</dbReference>
<evidence type="ECO:0000313" key="4">
    <source>
        <dbReference type="Proteomes" id="UP000308705"/>
    </source>
</evidence>
<dbReference type="PANTHER" id="PTHR34385">
    <property type="entry name" value="D-ALANYL-D-ALANINE CARBOXYPEPTIDASE"/>
    <property type="match status" value="1"/>
</dbReference>
<evidence type="ECO:0000256" key="1">
    <source>
        <dbReference type="SAM" id="SignalP"/>
    </source>
</evidence>
<dbReference type="EMBL" id="SZQA01000008">
    <property type="protein sequence ID" value="TKK89050.1"/>
    <property type="molecule type" value="Genomic_DNA"/>
</dbReference>
<dbReference type="SMR" id="A0A4U3MJI0"/>
<dbReference type="SUPFAM" id="SSF55166">
    <property type="entry name" value="Hedgehog/DD-peptidase"/>
    <property type="match status" value="1"/>
</dbReference>
<proteinExistence type="predicted"/>
<comment type="caution">
    <text evidence="3">The sequence shown here is derived from an EMBL/GenBank/DDBJ whole genome shotgun (WGS) entry which is preliminary data.</text>
</comment>
<keyword evidence="1" id="KW-0732">Signal</keyword>
<accession>A0A4U3MJI0</accession>
<organism evidence="3 4">
    <name type="scientific">Herbidospora galbida</name>
    <dbReference type="NCBI Taxonomy" id="2575442"/>
    <lineage>
        <taxon>Bacteria</taxon>
        <taxon>Bacillati</taxon>
        <taxon>Actinomycetota</taxon>
        <taxon>Actinomycetes</taxon>
        <taxon>Streptosporangiales</taxon>
        <taxon>Streptosporangiaceae</taxon>
        <taxon>Herbidospora</taxon>
    </lineage>
</organism>
<dbReference type="InterPro" id="IPR003709">
    <property type="entry name" value="VanY-like_core_dom"/>
</dbReference>
<evidence type="ECO:0000313" key="3">
    <source>
        <dbReference type="EMBL" id="TKK89050.1"/>
    </source>
</evidence>
<dbReference type="GO" id="GO:0006508">
    <property type="term" value="P:proteolysis"/>
    <property type="evidence" value="ECO:0007669"/>
    <property type="project" value="InterPro"/>
</dbReference>
<dbReference type="Pfam" id="PF02557">
    <property type="entry name" value="VanY"/>
    <property type="match status" value="1"/>
</dbReference>
<dbReference type="Gene3D" id="3.30.1380.10">
    <property type="match status" value="1"/>
</dbReference>
<dbReference type="AlphaFoldDB" id="A0A4U3MJI0"/>
<name>A0A4U3MJI0_9ACTN</name>
<protein>
    <submittedName>
        <fullName evidence="3">Peptidase M15B and M15C</fullName>
    </submittedName>
</protein>
<dbReference type="InterPro" id="IPR009045">
    <property type="entry name" value="Zn_M74/Hedgehog-like"/>
</dbReference>
<feature type="signal peptide" evidence="1">
    <location>
        <begin position="1"/>
        <end position="28"/>
    </location>
</feature>
<dbReference type="GO" id="GO:0008233">
    <property type="term" value="F:peptidase activity"/>
    <property type="evidence" value="ECO:0007669"/>
    <property type="project" value="InterPro"/>
</dbReference>
<feature type="domain" description="D-alanyl-D-alanine carboxypeptidase-like core" evidence="2">
    <location>
        <begin position="56"/>
        <end position="150"/>
    </location>
</feature>